<dbReference type="GO" id="GO:0016705">
    <property type="term" value="F:oxidoreductase activity, acting on paired donors, with incorporation or reduction of molecular oxygen"/>
    <property type="evidence" value="ECO:0007669"/>
    <property type="project" value="InterPro"/>
</dbReference>
<evidence type="ECO:0000259" key="2">
    <source>
        <dbReference type="Pfam" id="PF00296"/>
    </source>
</evidence>
<dbReference type="RefSeq" id="WP_376774648.1">
    <property type="nucleotide sequence ID" value="NZ_JACHMG010000001.1"/>
</dbReference>
<reference evidence="3 4" key="1">
    <citation type="submission" date="2020-08" db="EMBL/GenBank/DDBJ databases">
        <title>Sequencing the genomes of 1000 actinobacteria strains.</title>
        <authorList>
            <person name="Klenk H.-P."/>
        </authorList>
    </citation>
    <scope>NUCLEOTIDE SEQUENCE [LARGE SCALE GENOMIC DNA]</scope>
    <source>
        <strain evidence="3 4">DSM 45859</strain>
    </source>
</reference>
<dbReference type="InterPro" id="IPR036661">
    <property type="entry name" value="Luciferase-like_sf"/>
</dbReference>
<feature type="domain" description="Luciferase-like" evidence="2">
    <location>
        <begin position="10"/>
        <end position="236"/>
    </location>
</feature>
<dbReference type="PANTHER" id="PTHR43244">
    <property type="match status" value="1"/>
</dbReference>
<keyword evidence="1" id="KW-0560">Oxidoreductase</keyword>
<accession>A0A840IT05</accession>
<dbReference type="Pfam" id="PF00296">
    <property type="entry name" value="Bac_luciferase"/>
    <property type="match status" value="1"/>
</dbReference>
<protein>
    <submittedName>
        <fullName evidence="3">Putative F420-dependent oxidoreductase</fullName>
    </submittedName>
</protein>
<comment type="caution">
    <text evidence="3">The sequence shown here is derived from an EMBL/GenBank/DDBJ whole genome shotgun (WGS) entry which is preliminary data.</text>
</comment>
<dbReference type="InterPro" id="IPR022402">
    <property type="entry name" value="F420_OxRdatse_MSMEG3544_pred"/>
</dbReference>
<evidence type="ECO:0000313" key="3">
    <source>
        <dbReference type="EMBL" id="MBB4684342.1"/>
    </source>
</evidence>
<dbReference type="NCBIfam" id="TIGR03854">
    <property type="entry name" value="F420_MSMEG_3544"/>
    <property type="match status" value="1"/>
</dbReference>
<dbReference type="PANTHER" id="PTHR43244:SF1">
    <property type="entry name" value="5,10-METHYLENETETRAHYDROMETHANOPTERIN REDUCTASE"/>
    <property type="match status" value="1"/>
</dbReference>
<name>A0A840IT05_9PSEU</name>
<dbReference type="EMBL" id="JACHMG010000001">
    <property type="protein sequence ID" value="MBB4684342.1"/>
    <property type="molecule type" value="Genomic_DNA"/>
</dbReference>
<dbReference type="InterPro" id="IPR050564">
    <property type="entry name" value="F420-G6PD/mer"/>
</dbReference>
<keyword evidence="4" id="KW-1185">Reference proteome</keyword>
<evidence type="ECO:0000313" key="4">
    <source>
        <dbReference type="Proteomes" id="UP000581769"/>
    </source>
</evidence>
<sequence length="298" mass="31907">MGEEVKIRLGVAPAPGTGPARFAELAGTLEEAGVDSLWLSELVYAPDVDPMIGMAHALARTSRLKVGTGVAILPGRHPVLVAKQLVTLAGLAPKRVLPVFGLRPARAAEGALFPVPRGRRAAVFDESLTLLRLLLDGDEVDFHGEFFQVEGATVGPRPPKRLDVWLGGAAPAALRRAGRLSDGWLGSFLPPDQARAARIAIQQAADEADREIEADHFGLSLAVAFDGDVPDELREMTARRSPGVPVTDVVATSWAEARRLLEQHIDAGLSKFVLRPVGTGGYAEFLDGFRRELMPLQN</sequence>
<dbReference type="Gene3D" id="3.20.20.30">
    <property type="entry name" value="Luciferase-like domain"/>
    <property type="match status" value="1"/>
</dbReference>
<dbReference type="AlphaFoldDB" id="A0A840IT05"/>
<evidence type="ECO:0000256" key="1">
    <source>
        <dbReference type="ARBA" id="ARBA00023002"/>
    </source>
</evidence>
<proteinExistence type="predicted"/>
<dbReference type="InterPro" id="IPR011251">
    <property type="entry name" value="Luciferase-like_dom"/>
</dbReference>
<dbReference type="Proteomes" id="UP000581769">
    <property type="component" value="Unassembled WGS sequence"/>
</dbReference>
<dbReference type="SUPFAM" id="SSF51679">
    <property type="entry name" value="Bacterial luciferase-like"/>
    <property type="match status" value="1"/>
</dbReference>
<gene>
    <name evidence="3" type="ORF">BJY18_001827</name>
</gene>
<organism evidence="3 4">
    <name type="scientific">Amycolatopsis jiangsuensis</name>
    <dbReference type="NCBI Taxonomy" id="1181879"/>
    <lineage>
        <taxon>Bacteria</taxon>
        <taxon>Bacillati</taxon>
        <taxon>Actinomycetota</taxon>
        <taxon>Actinomycetes</taxon>
        <taxon>Pseudonocardiales</taxon>
        <taxon>Pseudonocardiaceae</taxon>
        <taxon>Amycolatopsis</taxon>
    </lineage>
</organism>